<dbReference type="SUPFAM" id="SSF50341">
    <property type="entry name" value="CheW-like"/>
    <property type="match status" value="1"/>
</dbReference>
<dbReference type="InterPro" id="IPR004105">
    <property type="entry name" value="CheA-like_dim"/>
</dbReference>
<dbReference type="PROSITE" id="PS50109">
    <property type="entry name" value="HIS_KIN"/>
    <property type="match status" value="1"/>
</dbReference>
<reference evidence="16 17" key="1">
    <citation type="submission" date="2018-03" db="EMBL/GenBank/DDBJ databases">
        <authorList>
            <person name="Keele B.F."/>
        </authorList>
    </citation>
    <scope>NUCLEOTIDE SEQUENCE [LARGE SCALE GENOMIC DNA]</scope>
    <source>
        <strain evidence="16 17">D20</strain>
    </source>
</reference>
<dbReference type="GO" id="GO:0006935">
    <property type="term" value="P:chemotaxis"/>
    <property type="evidence" value="ECO:0007669"/>
    <property type="project" value="UniProtKB-KW"/>
</dbReference>
<comment type="caution">
    <text evidence="16">The sequence shown here is derived from an EMBL/GenBank/DDBJ whole genome shotgun (WGS) entry which is preliminary data.</text>
</comment>
<feature type="modified residue" description="Phosphohistidine" evidence="12">
    <location>
        <position position="44"/>
    </location>
</feature>
<dbReference type="GO" id="GO:0005737">
    <property type="term" value="C:cytoplasm"/>
    <property type="evidence" value="ECO:0007669"/>
    <property type="project" value="InterPro"/>
</dbReference>
<reference evidence="16 17" key="2">
    <citation type="submission" date="2018-04" db="EMBL/GenBank/DDBJ databases">
        <title>Thauera lacus sp. nov., isolated from an saline lake in Inner Mongolia, China.</title>
        <authorList>
            <person name="Liang Q.-Y."/>
        </authorList>
    </citation>
    <scope>NUCLEOTIDE SEQUENCE [LARGE SCALE GENOMIC DNA]</scope>
    <source>
        <strain evidence="16 17">D20</strain>
    </source>
</reference>
<dbReference type="GO" id="GO:0000155">
    <property type="term" value="F:phosphorelay sensor kinase activity"/>
    <property type="evidence" value="ECO:0007669"/>
    <property type="project" value="InterPro"/>
</dbReference>
<dbReference type="PANTHER" id="PTHR43395:SF10">
    <property type="entry name" value="CHEMOTAXIS PROTEIN CHEA"/>
    <property type="match status" value="1"/>
</dbReference>
<keyword evidence="8" id="KW-0418">Kinase</keyword>
<dbReference type="SUPFAM" id="SSF47226">
    <property type="entry name" value="Histidine-containing phosphotransfer domain, HPT domain"/>
    <property type="match status" value="1"/>
</dbReference>
<dbReference type="GO" id="GO:0005524">
    <property type="term" value="F:ATP binding"/>
    <property type="evidence" value="ECO:0007669"/>
    <property type="project" value="UniProtKB-KW"/>
</dbReference>
<name>A0A2T4ICP7_9RHOO</name>
<dbReference type="Gene3D" id="1.10.287.560">
    <property type="entry name" value="Histidine kinase CheA-like, homodimeric domain"/>
    <property type="match status" value="1"/>
</dbReference>
<evidence type="ECO:0000256" key="4">
    <source>
        <dbReference type="ARBA" id="ARBA00022500"/>
    </source>
</evidence>
<dbReference type="SMART" id="SM00260">
    <property type="entry name" value="CheW"/>
    <property type="match status" value="1"/>
</dbReference>
<keyword evidence="17" id="KW-1185">Reference proteome</keyword>
<dbReference type="CDD" id="cd00088">
    <property type="entry name" value="HPT"/>
    <property type="match status" value="1"/>
</dbReference>
<dbReference type="InterPro" id="IPR037006">
    <property type="entry name" value="CheA-like_homodim_sf"/>
</dbReference>
<keyword evidence="5 12" id="KW-0597">Phosphoprotein</keyword>
<dbReference type="SUPFAM" id="SSF47384">
    <property type="entry name" value="Homodimeric domain of signal transducing histidine kinase"/>
    <property type="match status" value="1"/>
</dbReference>
<dbReference type="InterPro" id="IPR003594">
    <property type="entry name" value="HATPase_dom"/>
</dbReference>
<evidence type="ECO:0000256" key="5">
    <source>
        <dbReference type="ARBA" id="ARBA00022553"/>
    </source>
</evidence>
<keyword evidence="9" id="KW-0067">ATP-binding</keyword>
<dbReference type="FunFam" id="3.30.565.10:FF:000016">
    <property type="entry name" value="Chemotaxis protein CheA, putative"/>
    <property type="match status" value="1"/>
</dbReference>
<dbReference type="SMART" id="SM00073">
    <property type="entry name" value="HPT"/>
    <property type="match status" value="1"/>
</dbReference>
<organism evidence="16 17">
    <name type="scientific">Pseudothauera lacus</name>
    <dbReference type="NCBI Taxonomy" id="2136175"/>
    <lineage>
        <taxon>Bacteria</taxon>
        <taxon>Pseudomonadati</taxon>
        <taxon>Pseudomonadota</taxon>
        <taxon>Betaproteobacteria</taxon>
        <taxon>Rhodocyclales</taxon>
        <taxon>Zoogloeaceae</taxon>
        <taxon>Pseudothauera</taxon>
    </lineage>
</organism>
<evidence type="ECO:0000259" key="13">
    <source>
        <dbReference type="PROSITE" id="PS50109"/>
    </source>
</evidence>
<dbReference type="SMART" id="SM01231">
    <property type="entry name" value="H-kinase_dim"/>
    <property type="match status" value="1"/>
</dbReference>
<gene>
    <name evidence="16" type="ORF">C8261_13955</name>
</gene>
<evidence type="ECO:0000313" key="16">
    <source>
        <dbReference type="EMBL" id="PTD95554.1"/>
    </source>
</evidence>
<dbReference type="Pfam" id="PF02518">
    <property type="entry name" value="HATPase_c"/>
    <property type="match status" value="1"/>
</dbReference>
<dbReference type="InterPro" id="IPR036061">
    <property type="entry name" value="CheW-like_dom_sf"/>
</dbReference>
<keyword evidence="6" id="KW-0808">Transferase</keyword>
<dbReference type="Pfam" id="PF02895">
    <property type="entry name" value="H-kinase_dim"/>
    <property type="match status" value="1"/>
</dbReference>
<dbReference type="EMBL" id="PZKC01000012">
    <property type="protein sequence ID" value="PTD95554.1"/>
    <property type="molecule type" value="Genomic_DNA"/>
</dbReference>
<dbReference type="InterPro" id="IPR051315">
    <property type="entry name" value="Bact_Chemotaxis_CheA"/>
</dbReference>
<dbReference type="CDD" id="cd16916">
    <property type="entry name" value="HATPase_CheA-like"/>
    <property type="match status" value="1"/>
</dbReference>
<keyword evidence="4" id="KW-0145">Chemotaxis</keyword>
<dbReference type="InterPro" id="IPR005467">
    <property type="entry name" value="His_kinase_dom"/>
</dbReference>
<dbReference type="Gene3D" id="2.30.30.40">
    <property type="entry name" value="SH3 Domains"/>
    <property type="match status" value="1"/>
</dbReference>
<keyword evidence="7" id="KW-0547">Nucleotide-binding</keyword>
<dbReference type="InterPro" id="IPR004358">
    <property type="entry name" value="Sig_transdc_His_kin-like_C"/>
</dbReference>
<comment type="catalytic activity">
    <reaction evidence="1">
        <text>ATP + protein L-histidine = ADP + protein N-phospho-L-histidine.</text>
        <dbReference type="EC" id="2.7.13.3"/>
    </reaction>
</comment>
<dbReference type="PROSITE" id="PS50894">
    <property type="entry name" value="HPT"/>
    <property type="match status" value="1"/>
</dbReference>
<evidence type="ECO:0000256" key="2">
    <source>
        <dbReference type="ARBA" id="ARBA00012438"/>
    </source>
</evidence>
<comment type="function">
    <text evidence="11">Involved in the transmission of sensory signals from the chemoreceptors to the flagellar motors. CheA is autophosphorylated; it can transfer its phosphate group to either CheB or CheY.</text>
</comment>
<protein>
    <recommendedName>
        <fullName evidence="3">Chemotaxis protein CheA</fullName>
        <ecNumber evidence="2">2.7.13.3</ecNumber>
    </recommendedName>
</protein>
<dbReference type="InterPro" id="IPR036097">
    <property type="entry name" value="HisK_dim/P_sf"/>
</dbReference>
<dbReference type="OrthoDB" id="9146932at2"/>
<evidence type="ECO:0000256" key="7">
    <source>
        <dbReference type="ARBA" id="ARBA00022741"/>
    </source>
</evidence>
<dbReference type="InterPro" id="IPR036641">
    <property type="entry name" value="HPT_dom_sf"/>
</dbReference>
<evidence type="ECO:0000256" key="12">
    <source>
        <dbReference type="PROSITE-ProRule" id="PRU00110"/>
    </source>
</evidence>
<dbReference type="Gene3D" id="1.20.120.160">
    <property type="entry name" value="HPT domain"/>
    <property type="match status" value="1"/>
</dbReference>
<evidence type="ECO:0000256" key="6">
    <source>
        <dbReference type="ARBA" id="ARBA00022679"/>
    </source>
</evidence>
<dbReference type="AlphaFoldDB" id="A0A2T4ICP7"/>
<evidence type="ECO:0000313" key="17">
    <source>
        <dbReference type="Proteomes" id="UP000241193"/>
    </source>
</evidence>
<evidence type="ECO:0000256" key="11">
    <source>
        <dbReference type="ARBA" id="ARBA00035100"/>
    </source>
</evidence>
<dbReference type="PROSITE" id="PS50851">
    <property type="entry name" value="CHEW"/>
    <property type="match status" value="1"/>
</dbReference>
<dbReference type="Pfam" id="PF01627">
    <property type="entry name" value="Hpt"/>
    <property type="match status" value="1"/>
</dbReference>
<sequence>MDEITSVFVTESREQLAAMESALLELENSPDDADILGAIFRAAHTIKGGAGVIECNFLVAFTHVVESALDKLRNGEINANADLVALLLACSDHMGNLIGVLESGAEAPDAELQGEGDALLARLQRDWLNAGGADAATHPAAPAADAVLSSGGGVVETDCWHISLRFGPDVLRGGMDPLSFLRYLGSLGSIERLETIADAMPAADEMDPEACYLGFEISFASSADKAAIERVFDFVRDECTLHILPPRSKLADYMQLVMALPEDSMRLGEILVRIGALTQAELEEGLATQNAAALLPPDEDEDSALAAPPPQLGEILVEQKVVQPELVEAAVVKQKQVSDKKAAEARLIRIPADKLDRLIDLVGELVIAGASVNLLASRAGQADLTEATSIVSRLVESIRDSALQLRMVQIGETFNRFNRVVRDVSRELGKDIELVISGGETELDKSVVEKIGDPLMHLVRNAIDHGIEPPEVRAEHGKDPRGRLELNAFHDSGSIVIEIVDDGAGLNRDKITRKAVERGIIAAGQTLSDNEIYGLIFEAGFSTAEQVSNLSGRGVGMDVVKRNIQSLRGRVEVDSKVGEGTRFSIRLPLTLAIIDGFLVGAGEASYVVPLDMVVECMELQDQPRDRNYLNLRGEVLPFIRLRELFELPGARPKRENVVVVKAAGQKAGIVVDQLLGEFQTVIKPLGHLFRNLRGIGGSTILGSGEVALILDVQALAQLAARGEDHAHDTAHGR</sequence>
<dbReference type="Pfam" id="PF01584">
    <property type="entry name" value="CheW"/>
    <property type="match status" value="1"/>
</dbReference>
<feature type="domain" description="CheW-like" evidence="14">
    <location>
        <begin position="593"/>
        <end position="721"/>
    </location>
</feature>
<evidence type="ECO:0000259" key="15">
    <source>
        <dbReference type="PROSITE" id="PS50894"/>
    </source>
</evidence>
<accession>A0A2T4ICP7</accession>
<dbReference type="Proteomes" id="UP000241193">
    <property type="component" value="Unassembled WGS sequence"/>
</dbReference>
<evidence type="ECO:0000256" key="10">
    <source>
        <dbReference type="ARBA" id="ARBA00023012"/>
    </source>
</evidence>
<dbReference type="Gene3D" id="3.30.565.10">
    <property type="entry name" value="Histidine kinase-like ATPase, C-terminal domain"/>
    <property type="match status" value="1"/>
</dbReference>
<evidence type="ECO:0000256" key="1">
    <source>
        <dbReference type="ARBA" id="ARBA00000085"/>
    </source>
</evidence>
<evidence type="ECO:0000256" key="3">
    <source>
        <dbReference type="ARBA" id="ARBA00021495"/>
    </source>
</evidence>
<dbReference type="PRINTS" id="PR00344">
    <property type="entry name" value="BCTRLSENSOR"/>
</dbReference>
<dbReference type="CDD" id="cd00731">
    <property type="entry name" value="CheA_reg"/>
    <property type="match status" value="1"/>
</dbReference>
<dbReference type="RefSeq" id="WP_107494336.1">
    <property type="nucleotide sequence ID" value="NZ_PZKC01000012.1"/>
</dbReference>
<evidence type="ECO:0000256" key="8">
    <source>
        <dbReference type="ARBA" id="ARBA00022777"/>
    </source>
</evidence>
<dbReference type="EC" id="2.7.13.3" evidence="2"/>
<evidence type="ECO:0000256" key="9">
    <source>
        <dbReference type="ARBA" id="ARBA00022840"/>
    </source>
</evidence>
<proteinExistence type="predicted"/>
<dbReference type="PANTHER" id="PTHR43395">
    <property type="entry name" value="SENSOR HISTIDINE KINASE CHEA"/>
    <property type="match status" value="1"/>
</dbReference>
<feature type="domain" description="HPt" evidence="15">
    <location>
        <begin position="1"/>
        <end position="101"/>
    </location>
</feature>
<keyword evidence="10" id="KW-0902">Two-component regulatory system</keyword>
<dbReference type="SUPFAM" id="SSF55874">
    <property type="entry name" value="ATPase domain of HSP90 chaperone/DNA topoisomerase II/histidine kinase"/>
    <property type="match status" value="1"/>
</dbReference>
<feature type="domain" description="Histidine kinase" evidence="13">
    <location>
        <begin position="343"/>
        <end position="591"/>
    </location>
</feature>
<dbReference type="InterPro" id="IPR036890">
    <property type="entry name" value="HATPase_C_sf"/>
</dbReference>
<dbReference type="SMART" id="SM00387">
    <property type="entry name" value="HATPase_c"/>
    <property type="match status" value="1"/>
</dbReference>
<dbReference type="InterPro" id="IPR008207">
    <property type="entry name" value="Sig_transdc_His_kin_Hpt_dom"/>
</dbReference>
<evidence type="ECO:0000259" key="14">
    <source>
        <dbReference type="PROSITE" id="PS50851"/>
    </source>
</evidence>
<dbReference type="InterPro" id="IPR002545">
    <property type="entry name" value="CheW-lke_dom"/>
</dbReference>